<dbReference type="AlphaFoldDB" id="A0A6B8V9C3"/>
<evidence type="ECO:0000256" key="8">
    <source>
        <dbReference type="SAM" id="Phobius"/>
    </source>
</evidence>
<dbReference type="KEGG" id="ckw:CKALI_04115"/>
<feature type="transmembrane region" description="Helical" evidence="8">
    <location>
        <begin position="133"/>
        <end position="155"/>
    </location>
</feature>
<evidence type="ECO:0000256" key="6">
    <source>
        <dbReference type="ARBA" id="ARBA00023136"/>
    </source>
</evidence>
<evidence type="ECO:0000256" key="3">
    <source>
        <dbReference type="ARBA" id="ARBA00022679"/>
    </source>
</evidence>
<feature type="transmembrane region" description="Helical" evidence="8">
    <location>
        <begin position="257"/>
        <end position="273"/>
    </location>
</feature>
<dbReference type="RefSeq" id="WP_197079759.1">
    <property type="nucleotide sequence ID" value="NZ_CP046452.1"/>
</dbReference>
<name>A0A6B8V9C3_9CORY</name>
<accession>A0A6B8V9C3</accession>
<dbReference type="Pfam" id="PF09594">
    <property type="entry name" value="GT87"/>
    <property type="match status" value="1"/>
</dbReference>
<evidence type="ECO:0000313" key="9">
    <source>
        <dbReference type="EMBL" id="QGU01702.1"/>
    </source>
</evidence>
<proteinExistence type="inferred from homology"/>
<organism evidence="9 10">
    <name type="scientific">Corynebacterium kalinowskii</name>
    <dbReference type="NCBI Taxonomy" id="2675216"/>
    <lineage>
        <taxon>Bacteria</taxon>
        <taxon>Bacillati</taxon>
        <taxon>Actinomycetota</taxon>
        <taxon>Actinomycetes</taxon>
        <taxon>Mycobacteriales</taxon>
        <taxon>Corynebacteriaceae</taxon>
        <taxon>Corynebacterium</taxon>
    </lineage>
</organism>
<keyword evidence="2" id="KW-1003">Cell membrane</keyword>
<keyword evidence="9" id="KW-0328">Glycosyltransferase</keyword>
<comment type="subcellular location">
    <subcellularLocation>
        <location evidence="1">Cell membrane</location>
        <topology evidence="1">Multi-pass membrane protein</topology>
    </subcellularLocation>
</comment>
<keyword evidence="4 8" id="KW-0812">Transmembrane</keyword>
<dbReference type="EC" id="2.4.1.-" evidence="9"/>
<feature type="transmembrane region" description="Helical" evidence="8">
    <location>
        <begin position="12"/>
        <end position="31"/>
    </location>
</feature>
<evidence type="ECO:0000256" key="4">
    <source>
        <dbReference type="ARBA" id="ARBA00022692"/>
    </source>
</evidence>
<evidence type="ECO:0000256" key="7">
    <source>
        <dbReference type="ARBA" id="ARBA00024033"/>
    </source>
</evidence>
<evidence type="ECO:0000256" key="5">
    <source>
        <dbReference type="ARBA" id="ARBA00022989"/>
    </source>
</evidence>
<dbReference type="GO" id="GO:0005886">
    <property type="term" value="C:plasma membrane"/>
    <property type="evidence" value="ECO:0007669"/>
    <property type="project" value="UniProtKB-SubCell"/>
</dbReference>
<dbReference type="EMBL" id="CP046452">
    <property type="protein sequence ID" value="QGU01702.1"/>
    <property type="molecule type" value="Genomic_DNA"/>
</dbReference>
<keyword evidence="10" id="KW-1185">Reference proteome</keyword>
<protein>
    <submittedName>
        <fullName evidence="9">Polyprenol-phosphate-mannose-dependent alpha-(1-2)-phosphatidylinositol mannoside mannosyltransferase</fullName>
        <ecNumber evidence="9">2.4.1.-</ecNumber>
    </submittedName>
</protein>
<keyword evidence="3 9" id="KW-0808">Transferase</keyword>
<reference evidence="10" key="1">
    <citation type="submission" date="2019-11" db="EMBL/GenBank/DDBJ databases">
        <title>Complete genome sequence of Corynebacterium kalinowskii 1959, a novel Corynebacterium species isolated from soil of a small paddock in Vilsendorf, Germany.</title>
        <authorList>
            <person name="Schaffert L."/>
            <person name="Ruwe M."/>
            <person name="Milse J."/>
            <person name="Hanuschka K."/>
            <person name="Ortseifen V."/>
            <person name="Droste J."/>
            <person name="Brandt D."/>
            <person name="Schlueter L."/>
            <person name="Kutter Y."/>
            <person name="Vinke S."/>
            <person name="Viehoefer P."/>
            <person name="Jacob L."/>
            <person name="Luebke N.-C."/>
            <person name="Schulte-Berndt E."/>
            <person name="Hain C."/>
            <person name="Linder M."/>
            <person name="Schmidt P."/>
            <person name="Wollenschlaeger L."/>
            <person name="Luttermann T."/>
            <person name="Thieme E."/>
            <person name="Hassa J."/>
            <person name="Haak M."/>
            <person name="Wittchen M."/>
            <person name="Mentz A."/>
            <person name="Persicke M."/>
            <person name="Busche T."/>
            <person name="Ruckert C."/>
        </authorList>
    </citation>
    <scope>NUCLEOTIDE SEQUENCE [LARGE SCALE GENOMIC DNA]</scope>
    <source>
        <strain evidence="10">1959</strain>
    </source>
</reference>
<feature type="transmembrane region" description="Helical" evidence="8">
    <location>
        <begin position="279"/>
        <end position="297"/>
    </location>
</feature>
<sequence>MKNIPRRFDAPWPVPLAVLGLLAVFVSLAITRFRGYPIDYKTPIDLEVYVQGGLLALHGTDLYANGVPAGGITLPFTYPPFAALVFATFSWLPFPLIVIGYYLAGIGCAVLIARWLKVNPLLMLVLLMCTQPGFASFSFGQVNLFLMTLILADAVDKRPSWLPRGALIGIAAAIKVTPAIFLLWFLVRRDTRGFLGVLGGGAAVTLLAAAIKPHDTWTYFTSALLDSSRVGGIDYIHNASLTGVLARLGMESMAKPAIVLALLFGAWVAYRVAKQGDDLLALCVVAAIGLLVSPISWTHHFTWLPVLLIVGIRAGMPRAFGWWIVLATTLGLLVTSAGSWIAAVGVAQYSLVLLAVFIYFARAESTAKETTPASA</sequence>
<comment type="similarity">
    <text evidence="7">Belongs to the glycosyltransferase 87 family.</text>
</comment>
<feature type="transmembrane region" description="Helical" evidence="8">
    <location>
        <begin position="337"/>
        <end position="360"/>
    </location>
</feature>
<dbReference type="Proteomes" id="UP000427071">
    <property type="component" value="Chromosome"/>
</dbReference>
<keyword evidence="5 8" id="KW-1133">Transmembrane helix</keyword>
<feature type="transmembrane region" description="Helical" evidence="8">
    <location>
        <begin position="193"/>
        <end position="211"/>
    </location>
</feature>
<keyword evidence="6 8" id="KW-0472">Membrane</keyword>
<feature type="transmembrane region" description="Helical" evidence="8">
    <location>
        <begin position="167"/>
        <end position="187"/>
    </location>
</feature>
<feature type="transmembrane region" description="Helical" evidence="8">
    <location>
        <begin position="81"/>
        <end position="113"/>
    </location>
</feature>
<evidence type="ECO:0000256" key="1">
    <source>
        <dbReference type="ARBA" id="ARBA00004651"/>
    </source>
</evidence>
<evidence type="ECO:0000256" key="2">
    <source>
        <dbReference type="ARBA" id="ARBA00022475"/>
    </source>
</evidence>
<dbReference type="GO" id="GO:0016758">
    <property type="term" value="F:hexosyltransferase activity"/>
    <property type="evidence" value="ECO:0007669"/>
    <property type="project" value="InterPro"/>
</dbReference>
<dbReference type="InterPro" id="IPR018584">
    <property type="entry name" value="GT87"/>
</dbReference>
<evidence type="ECO:0000313" key="10">
    <source>
        <dbReference type="Proteomes" id="UP000427071"/>
    </source>
</evidence>
<gene>
    <name evidence="9" type="ORF">CKALI_04115</name>
</gene>